<dbReference type="FunFam" id="3.40.50.880:FF:000003">
    <property type="entry name" value="Anthranilate synthase component II"/>
    <property type="match status" value="1"/>
</dbReference>
<dbReference type="PANTHER" id="PTHR43285">
    <property type="entry name" value="ANTHRANILATE PHOSPHORIBOSYLTRANSFERASE"/>
    <property type="match status" value="1"/>
</dbReference>
<keyword evidence="5 10" id="KW-0822">Tryptophan biosynthesis</keyword>
<dbReference type="InterPro" id="IPR005940">
    <property type="entry name" value="Anthranilate_Pribosyl_Tfrase"/>
</dbReference>
<evidence type="ECO:0000313" key="14">
    <source>
        <dbReference type="EMBL" id="STQ85869.1"/>
    </source>
</evidence>
<feature type="binding site" evidence="10">
    <location>
        <position position="312"/>
    </location>
    <ligand>
        <name>5-phospho-alpha-D-ribose 1-diphosphate</name>
        <dbReference type="ChEBI" id="CHEBI:58017"/>
    </ligand>
</feature>
<dbReference type="PRINTS" id="PR00096">
    <property type="entry name" value="GATASE"/>
</dbReference>
<dbReference type="PRINTS" id="PR00097">
    <property type="entry name" value="ANTSNTHASEII"/>
</dbReference>
<feature type="binding site" evidence="10">
    <location>
        <position position="303"/>
    </location>
    <ligand>
        <name>anthranilate</name>
        <dbReference type="ChEBI" id="CHEBI:16567"/>
        <label>1</label>
    </ligand>
</feature>
<dbReference type="GO" id="GO:0005829">
    <property type="term" value="C:cytosol"/>
    <property type="evidence" value="ECO:0007669"/>
    <property type="project" value="TreeGrafter"/>
</dbReference>
<dbReference type="Gene3D" id="3.40.50.880">
    <property type="match status" value="1"/>
</dbReference>
<feature type="binding site" evidence="10">
    <location>
        <position position="417"/>
    </location>
    <ligand>
        <name>Mg(2+)</name>
        <dbReference type="ChEBI" id="CHEBI:18420"/>
        <label>2</label>
    </ligand>
</feature>
<feature type="binding site" evidence="10">
    <location>
        <begin position="300"/>
        <end position="308"/>
    </location>
    <ligand>
        <name>5-phospho-alpha-D-ribose 1-diphosphate</name>
        <dbReference type="ChEBI" id="CHEBI:58017"/>
    </ligand>
</feature>
<feature type="binding site" evidence="10">
    <location>
        <position position="418"/>
    </location>
    <ligand>
        <name>Mg(2+)</name>
        <dbReference type="ChEBI" id="CHEBI:18420"/>
        <label>2</label>
    </ligand>
</feature>
<feature type="binding site" evidence="10">
    <location>
        <position position="272"/>
    </location>
    <ligand>
        <name>5-phospho-alpha-D-ribose 1-diphosphate</name>
        <dbReference type="ChEBI" id="CHEBI:58017"/>
    </ligand>
</feature>
<feature type="binding site" evidence="10">
    <location>
        <begin position="275"/>
        <end position="276"/>
    </location>
    <ligand>
        <name>5-phospho-alpha-D-ribose 1-diphosphate</name>
        <dbReference type="ChEBI" id="CHEBI:58017"/>
    </ligand>
</feature>
<dbReference type="OrthoDB" id="9806430at2"/>
<name>A0A099TZX1_9HELI</name>
<dbReference type="InterPro" id="IPR035902">
    <property type="entry name" value="Nuc_phospho_transferase"/>
</dbReference>
<keyword evidence="7 10" id="KW-0057">Aromatic amino acid biosynthesis</keyword>
<comment type="subunit">
    <text evidence="10">Homodimer.</text>
</comment>
<dbReference type="Pfam" id="PF00591">
    <property type="entry name" value="Glycos_transf_3"/>
    <property type="match status" value="1"/>
</dbReference>
<evidence type="ECO:0000256" key="4">
    <source>
        <dbReference type="ARBA" id="ARBA00022679"/>
    </source>
</evidence>
<keyword evidence="2 10" id="KW-0028">Amino-acid biosynthesis</keyword>
<feature type="binding site" evidence="10">
    <location>
        <position position="418"/>
    </location>
    <ligand>
        <name>Mg(2+)</name>
        <dbReference type="ChEBI" id="CHEBI:18420"/>
        <label>1</label>
    </ligand>
</feature>
<comment type="caution">
    <text evidence="10">Lacks conserved residue(s) required for the propagation of feature annotation.</text>
</comment>
<feature type="binding site" evidence="10">
    <location>
        <position position="272"/>
    </location>
    <ligand>
        <name>anthranilate</name>
        <dbReference type="ChEBI" id="CHEBI:16567"/>
        <label>1</label>
    </ligand>
</feature>
<comment type="catalytic activity">
    <reaction evidence="8 10">
        <text>N-(5-phospho-beta-D-ribosyl)anthranilate + diphosphate = 5-phospho-alpha-D-ribose 1-diphosphate + anthranilate</text>
        <dbReference type="Rhea" id="RHEA:11768"/>
        <dbReference type="ChEBI" id="CHEBI:16567"/>
        <dbReference type="ChEBI" id="CHEBI:18277"/>
        <dbReference type="ChEBI" id="CHEBI:33019"/>
        <dbReference type="ChEBI" id="CHEBI:58017"/>
        <dbReference type="EC" id="2.4.2.18"/>
    </reaction>
</comment>
<dbReference type="UniPathway" id="UPA00035">
    <property type="reaction ID" value="UER00041"/>
</dbReference>
<keyword evidence="4 10" id="KW-0808">Transferase</keyword>
<dbReference type="CDD" id="cd01743">
    <property type="entry name" value="GATase1_Anthranilate_Synthase"/>
    <property type="match status" value="1"/>
</dbReference>
<dbReference type="Pfam" id="PF00117">
    <property type="entry name" value="GATase"/>
    <property type="match status" value="1"/>
</dbReference>
<dbReference type="NCBIfam" id="TIGR00566">
    <property type="entry name" value="trpG_papA"/>
    <property type="match status" value="1"/>
</dbReference>
<feature type="binding site" evidence="10">
    <location>
        <begin position="282"/>
        <end position="285"/>
    </location>
    <ligand>
        <name>5-phospho-alpha-D-ribose 1-diphosphate</name>
        <dbReference type="ChEBI" id="CHEBI:58017"/>
    </ligand>
</feature>
<dbReference type="EMBL" id="UGJE01000002">
    <property type="protein sequence ID" value="STQ85869.1"/>
    <property type="molecule type" value="Genomic_DNA"/>
</dbReference>
<dbReference type="SUPFAM" id="SSF52317">
    <property type="entry name" value="Class I glutamine amidotransferase-like"/>
    <property type="match status" value="1"/>
</dbReference>
<proteinExistence type="inferred from homology"/>
<dbReference type="InterPro" id="IPR017459">
    <property type="entry name" value="Glycosyl_Trfase_fam3_N_dom"/>
</dbReference>
<feature type="domain" description="Glycosyl transferase family 3" evidence="12">
    <location>
        <begin position="267"/>
        <end position="515"/>
    </location>
</feature>
<dbReference type="SUPFAM" id="SSF47648">
    <property type="entry name" value="Nucleoside phosphorylase/phosphoribosyltransferase N-terminal domain"/>
    <property type="match status" value="1"/>
</dbReference>
<dbReference type="Gene3D" id="1.20.970.10">
    <property type="entry name" value="Transferase, Pyrimidine Nucleoside Phosphorylase, Chain C"/>
    <property type="match status" value="1"/>
</dbReference>
<comment type="similarity">
    <text evidence="9">In the C-terminal section; belongs to the anthranilate phosphoribosyltransferase family.</text>
</comment>
<dbReference type="InterPro" id="IPR000312">
    <property type="entry name" value="Glycosyl_Trfase_fam3"/>
</dbReference>
<dbReference type="Gene3D" id="3.40.1030.10">
    <property type="entry name" value="Nucleoside phosphorylase/phosphoribosyltransferase catalytic domain"/>
    <property type="match status" value="1"/>
</dbReference>
<dbReference type="NCBIfam" id="NF011201">
    <property type="entry name" value="PRK14607.1"/>
    <property type="match status" value="1"/>
</dbReference>
<reference evidence="14 17" key="2">
    <citation type="submission" date="2018-06" db="EMBL/GenBank/DDBJ databases">
        <authorList>
            <consortium name="Pathogen Informatics"/>
            <person name="Doyle S."/>
        </authorList>
    </citation>
    <scope>NUCLEOTIDE SEQUENCE [LARGE SCALE GENOMIC DNA]</scope>
    <source>
        <strain evidence="14 17">NCTC12714</strain>
    </source>
</reference>
<keyword evidence="14" id="KW-0456">Lyase</keyword>
<feature type="binding site" evidence="10">
    <location>
        <position position="358"/>
    </location>
    <ligand>
        <name>anthranilate</name>
        <dbReference type="ChEBI" id="CHEBI:16567"/>
        <label>2</label>
    </ligand>
</feature>
<dbReference type="InterPro" id="IPR006221">
    <property type="entry name" value="TrpG/PapA_dom"/>
</dbReference>
<evidence type="ECO:0000313" key="15">
    <source>
        <dbReference type="EMBL" id="TLE00360.1"/>
    </source>
</evidence>
<dbReference type="Proteomes" id="UP000029922">
    <property type="component" value="Unassembled WGS sequence"/>
</dbReference>
<accession>A0A099TZX1</accession>
<dbReference type="InterPro" id="IPR017926">
    <property type="entry name" value="GATASE"/>
</dbReference>
<dbReference type="GO" id="GO:0016829">
    <property type="term" value="F:lyase activity"/>
    <property type="evidence" value="ECO:0007669"/>
    <property type="project" value="UniProtKB-KW"/>
</dbReference>
<evidence type="ECO:0000313" key="16">
    <source>
        <dbReference type="Proteomes" id="UP000029922"/>
    </source>
</evidence>
<dbReference type="AlphaFoldDB" id="A0A099TZX1"/>
<dbReference type="NCBIfam" id="TIGR01245">
    <property type="entry name" value="trpD"/>
    <property type="match status" value="1"/>
</dbReference>
<evidence type="ECO:0000259" key="11">
    <source>
        <dbReference type="Pfam" id="PF00117"/>
    </source>
</evidence>
<dbReference type="HAMAP" id="MF_00211">
    <property type="entry name" value="TrpD"/>
    <property type="match status" value="1"/>
</dbReference>
<evidence type="ECO:0000256" key="1">
    <source>
        <dbReference type="ARBA" id="ARBA00004907"/>
    </source>
</evidence>
<dbReference type="SUPFAM" id="SSF52418">
    <property type="entry name" value="Nucleoside phosphorylase/phosphoribosyltransferase catalytic domain"/>
    <property type="match status" value="1"/>
</dbReference>
<keyword evidence="17" id="KW-1185">Reference proteome</keyword>
<evidence type="ECO:0000256" key="8">
    <source>
        <dbReference type="ARBA" id="ARBA00052328"/>
    </source>
</evidence>
<dbReference type="GO" id="GO:0000162">
    <property type="term" value="P:L-tryptophan biosynthetic process"/>
    <property type="evidence" value="ECO:0007669"/>
    <property type="project" value="UniProtKB-UniRule"/>
</dbReference>
<evidence type="ECO:0000256" key="2">
    <source>
        <dbReference type="ARBA" id="ARBA00022605"/>
    </source>
</evidence>
<comment type="cofactor">
    <cofactor evidence="10">
        <name>Mg(2+)</name>
        <dbReference type="ChEBI" id="CHEBI:18420"/>
    </cofactor>
    <text evidence="10">Binds 2 magnesium ions per monomer.</text>
</comment>
<dbReference type="InterPro" id="IPR029062">
    <property type="entry name" value="Class_I_gatase-like"/>
</dbReference>
<feature type="domain" description="Glutamine amidotransferase" evidence="11">
    <location>
        <begin position="3"/>
        <end position="185"/>
    </location>
</feature>
<feature type="binding site" evidence="10">
    <location>
        <position position="280"/>
    </location>
    <ligand>
        <name>5-phospho-alpha-D-ribose 1-diphosphate</name>
        <dbReference type="ChEBI" id="CHEBI:58017"/>
    </ligand>
</feature>
<comment type="pathway">
    <text evidence="1 10">Amino-acid biosynthesis; L-tryptophan biosynthesis; L-tryptophan from chorismate: step 2/5.</text>
</comment>
<dbReference type="PROSITE" id="PS51273">
    <property type="entry name" value="GATASE_TYPE_1"/>
    <property type="match status" value="1"/>
</dbReference>
<feature type="domain" description="Glycosyl transferase family 3 N-terminal" evidence="13">
    <location>
        <begin position="197"/>
        <end position="257"/>
    </location>
</feature>
<evidence type="ECO:0000259" key="12">
    <source>
        <dbReference type="Pfam" id="PF00591"/>
    </source>
</evidence>
<dbReference type="GO" id="GO:0004048">
    <property type="term" value="F:anthranilate phosphoribosyltransferase activity"/>
    <property type="evidence" value="ECO:0007669"/>
    <property type="project" value="UniProtKB-UniRule"/>
</dbReference>
<dbReference type="PANTHER" id="PTHR43285:SF2">
    <property type="entry name" value="ANTHRANILATE PHOSPHORIBOSYLTRANSFERASE"/>
    <property type="match status" value="1"/>
</dbReference>
<dbReference type="FunFam" id="3.40.1030.10:FF:000002">
    <property type="entry name" value="Anthranilate phosphoribosyltransferase"/>
    <property type="match status" value="1"/>
</dbReference>
<keyword evidence="6 14" id="KW-0315">Glutamine amidotransferase</keyword>
<comment type="function">
    <text evidence="10">Catalyzes the transfer of the phosphoribosyl group of 5-phosphorylribose-1-pyrophosphate (PRPP) to anthranilate to yield N-(5'-phosphoribosyl)-anthranilate (PRA).</text>
</comment>
<evidence type="ECO:0000256" key="9">
    <source>
        <dbReference type="ARBA" id="ARBA00061188"/>
    </source>
</evidence>
<evidence type="ECO:0000256" key="5">
    <source>
        <dbReference type="ARBA" id="ARBA00022822"/>
    </source>
</evidence>
<comment type="similarity">
    <text evidence="10">Belongs to the anthranilate phosphoribosyltransferase family.</text>
</comment>
<evidence type="ECO:0000256" key="7">
    <source>
        <dbReference type="ARBA" id="ARBA00023141"/>
    </source>
</evidence>
<dbReference type="STRING" id="216.LS73_03300"/>
<dbReference type="EMBL" id="JRPD02000008">
    <property type="protein sequence ID" value="TLE00360.1"/>
    <property type="molecule type" value="Genomic_DNA"/>
</dbReference>
<dbReference type="GO" id="GO:0000287">
    <property type="term" value="F:magnesium ion binding"/>
    <property type="evidence" value="ECO:0007669"/>
    <property type="project" value="UniProtKB-UniRule"/>
</dbReference>
<dbReference type="RefSeq" id="WP_034557561.1">
    <property type="nucleotide sequence ID" value="NZ_FZML01000029.1"/>
</dbReference>
<dbReference type="EC" id="2.4.2.18" evidence="10"/>
<keyword evidence="10" id="KW-0460">Magnesium</keyword>
<sequence>MVLLIDNYDSFTYNIYQLLGYLGCEVQVVRNDCISIQDIRNLNPTHIILGPGPNRPEDSIICIDIVKQLGKEYPILGICLGHEAILYAFGIPIVNADYILHGKISQITHSEEGIFSHIAQGISVVRYHSLVAKKEDINNDFAITAYSNDGEVMAVAHKQYPIYGLQFHPESIGTECGEKMIQNFLSYKRHYIPIRLFLHKLANLENLSFSQSYDLMECISEGELSIAQIASVITSFYIKKPVSDELGAFASLLIQKASKFDIDDSERIDIVGTGGSARKTFNVSSTVAILLASMGLKVVKHGNRGVTSKSGSADLLSYLGVNIDMSLEVCKKCYEQLGITFLFAPKIHSALKSVQSIRKELGFKSIFNLLGPLSNPLRPTYSLIGVFDKEYSNVMINTLALLGSKRAMVVNGLDGIDEFSICDKTQVHELKDGKILNYDFDPSRHGIRIAPFNEVKGGDVARNAEITMEILSGIESSRADLAALNAGASLYLYGKSDSIESGFIKAKEFLASKKALQTLENFVSLSQDE</sequence>
<keyword evidence="10" id="KW-0479">Metal-binding</keyword>
<evidence type="ECO:0000259" key="13">
    <source>
        <dbReference type="Pfam" id="PF02885"/>
    </source>
</evidence>
<evidence type="ECO:0000256" key="6">
    <source>
        <dbReference type="ARBA" id="ARBA00022962"/>
    </source>
</evidence>
<organism evidence="14 17">
    <name type="scientific">Helicobacter muridarum</name>
    <dbReference type="NCBI Taxonomy" id="216"/>
    <lineage>
        <taxon>Bacteria</taxon>
        <taxon>Pseudomonadati</taxon>
        <taxon>Campylobacterota</taxon>
        <taxon>Epsilonproteobacteria</taxon>
        <taxon>Campylobacterales</taxon>
        <taxon>Helicobacteraceae</taxon>
        <taxon>Helicobacter</taxon>
    </lineage>
</organism>
<evidence type="ECO:0000256" key="10">
    <source>
        <dbReference type="HAMAP-Rule" id="MF_00211"/>
    </source>
</evidence>
<feature type="binding site" evidence="10">
    <location>
        <position position="284"/>
    </location>
    <ligand>
        <name>Mg(2+)</name>
        <dbReference type="ChEBI" id="CHEBI:18420"/>
        <label>1</label>
    </ligand>
</feature>
<dbReference type="InterPro" id="IPR036320">
    <property type="entry name" value="Glycosyl_Trfase_fam3_N_dom_sf"/>
</dbReference>
<protein>
    <recommendedName>
        <fullName evidence="10">Anthranilate phosphoribosyltransferase</fullName>
        <ecNumber evidence="10">2.4.2.18</ecNumber>
    </recommendedName>
</protein>
<dbReference type="Proteomes" id="UP000255139">
    <property type="component" value="Unassembled WGS sequence"/>
</dbReference>
<dbReference type="Pfam" id="PF02885">
    <property type="entry name" value="Glycos_trans_3N"/>
    <property type="match status" value="1"/>
</dbReference>
<reference evidence="15 16" key="1">
    <citation type="journal article" date="2014" name="Genome Announc.">
        <title>Draft genome sequences of eight enterohepatic helicobacter species isolated from both laboratory and wild rodents.</title>
        <authorList>
            <person name="Sheh A."/>
            <person name="Shen Z."/>
            <person name="Fox J.G."/>
        </authorList>
    </citation>
    <scope>NUCLEOTIDE SEQUENCE [LARGE SCALE GENOMIC DNA]</scope>
    <source>
        <strain evidence="15 16">ST1</strain>
    </source>
</reference>
<evidence type="ECO:0000256" key="3">
    <source>
        <dbReference type="ARBA" id="ARBA00022676"/>
    </source>
</evidence>
<evidence type="ECO:0000313" key="17">
    <source>
        <dbReference type="Proteomes" id="UP000255139"/>
    </source>
</evidence>
<gene>
    <name evidence="10 14" type="primary">trpD</name>
    <name evidence="15" type="ORF">LS73_005105</name>
    <name evidence="14" type="ORF">NCTC12714_00657</name>
</gene>
<keyword evidence="3 10" id="KW-0328">Glycosyltransferase</keyword>